<reference evidence="1 2" key="1">
    <citation type="journal article" date="2023" name="Plants (Basel)">
        <title>Bridging the Gap: Combining Genomics and Transcriptomics Approaches to Understand Stylosanthes scabra, an Orphan Legume from the Brazilian Caatinga.</title>
        <authorList>
            <person name="Ferreira-Neto J.R.C."/>
            <person name="da Silva M.D."/>
            <person name="Binneck E."/>
            <person name="de Melo N.F."/>
            <person name="da Silva R.H."/>
            <person name="de Melo A.L.T.M."/>
            <person name="Pandolfi V."/>
            <person name="Bustamante F.O."/>
            <person name="Brasileiro-Vidal A.C."/>
            <person name="Benko-Iseppon A.M."/>
        </authorList>
    </citation>
    <scope>NUCLEOTIDE SEQUENCE [LARGE SCALE GENOMIC DNA]</scope>
    <source>
        <tissue evidence="1">Leaves</tissue>
    </source>
</reference>
<protein>
    <submittedName>
        <fullName evidence="1">Uncharacterized protein</fullName>
    </submittedName>
</protein>
<gene>
    <name evidence="1" type="ORF">PIB30_003534</name>
</gene>
<name>A0ABU6W519_9FABA</name>
<comment type="caution">
    <text evidence="1">The sequence shown here is derived from an EMBL/GenBank/DDBJ whole genome shotgun (WGS) entry which is preliminary data.</text>
</comment>
<organism evidence="1 2">
    <name type="scientific">Stylosanthes scabra</name>
    <dbReference type="NCBI Taxonomy" id="79078"/>
    <lineage>
        <taxon>Eukaryota</taxon>
        <taxon>Viridiplantae</taxon>
        <taxon>Streptophyta</taxon>
        <taxon>Embryophyta</taxon>
        <taxon>Tracheophyta</taxon>
        <taxon>Spermatophyta</taxon>
        <taxon>Magnoliopsida</taxon>
        <taxon>eudicotyledons</taxon>
        <taxon>Gunneridae</taxon>
        <taxon>Pentapetalae</taxon>
        <taxon>rosids</taxon>
        <taxon>fabids</taxon>
        <taxon>Fabales</taxon>
        <taxon>Fabaceae</taxon>
        <taxon>Papilionoideae</taxon>
        <taxon>50 kb inversion clade</taxon>
        <taxon>dalbergioids sensu lato</taxon>
        <taxon>Dalbergieae</taxon>
        <taxon>Pterocarpus clade</taxon>
        <taxon>Stylosanthes</taxon>
    </lineage>
</organism>
<evidence type="ECO:0000313" key="1">
    <source>
        <dbReference type="EMBL" id="MED6179735.1"/>
    </source>
</evidence>
<dbReference type="Proteomes" id="UP001341840">
    <property type="component" value="Unassembled WGS sequence"/>
</dbReference>
<dbReference type="EMBL" id="JASCZI010181249">
    <property type="protein sequence ID" value="MED6179735.1"/>
    <property type="molecule type" value="Genomic_DNA"/>
</dbReference>
<evidence type="ECO:0000313" key="2">
    <source>
        <dbReference type="Proteomes" id="UP001341840"/>
    </source>
</evidence>
<sequence>MEERSIEEIAAEDRREMYRLNEVSHVAHNFHNERDRCIISVRRQIAMGIDPLAEPFVQQADLLPVARLTERRLTSRSSAPL</sequence>
<accession>A0ABU6W519</accession>
<proteinExistence type="predicted"/>
<keyword evidence="2" id="KW-1185">Reference proteome</keyword>